<proteinExistence type="predicted"/>
<dbReference type="EMBL" id="JARKIB010000171">
    <property type="protein sequence ID" value="KAJ7728648.1"/>
    <property type="molecule type" value="Genomic_DNA"/>
</dbReference>
<evidence type="ECO:0000313" key="3">
    <source>
        <dbReference type="Proteomes" id="UP001215598"/>
    </source>
</evidence>
<keyword evidence="3" id="KW-1185">Reference proteome</keyword>
<accession>A0AAD7MQT1</accession>
<feature type="compositionally biased region" description="Basic and acidic residues" evidence="1">
    <location>
        <begin position="145"/>
        <end position="158"/>
    </location>
</feature>
<evidence type="ECO:0000256" key="1">
    <source>
        <dbReference type="SAM" id="MobiDB-lite"/>
    </source>
</evidence>
<sequence length="260" mass="29321">MEEQHLDSNKDLGVKVLAYAFIVTPYDGGEVLRSKILSKKKGKKIYHWSTWIRTRTSEKVLNLPLVSGPCFRVLKIRTLSKRPGKKRLDNYSPEQHLGSNKDLGVKVLAYAFIVTPCASIHHAAVPCLVIMAVGCWKLEHWPKKESADSEEQHPDSNKDLGGAPELEHQPKMEIPVTKKEQYLDSNKDLGVQPTHRGPYRYPSVGCMAWNACATKRKAKKIGHVKGGEQHLDSNKDLGVQPTHRGPYRYPVCINTPYCFL</sequence>
<name>A0AAD7MQT1_9AGAR</name>
<dbReference type="AlphaFoldDB" id="A0AAD7MQT1"/>
<reference evidence="2" key="1">
    <citation type="submission" date="2023-03" db="EMBL/GenBank/DDBJ databases">
        <title>Massive genome expansion in bonnet fungi (Mycena s.s.) driven by repeated elements and novel gene families across ecological guilds.</title>
        <authorList>
            <consortium name="Lawrence Berkeley National Laboratory"/>
            <person name="Harder C.B."/>
            <person name="Miyauchi S."/>
            <person name="Viragh M."/>
            <person name="Kuo A."/>
            <person name="Thoen E."/>
            <person name="Andreopoulos B."/>
            <person name="Lu D."/>
            <person name="Skrede I."/>
            <person name="Drula E."/>
            <person name="Henrissat B."/>
            <person name="Morin E."/>
            <person name="Kohler A."/>
            <person name="Barry K."/>
            <person name="LaButti K."/>
            <person name="Morin E."/>
            <person name="Salamov A."/>
            <person name="Lipzen A."/>
            <person name="Mereny Z."/>
            <person name="Hegedus B."/>
            <person name="Baldrian P."/>
            <person name="Stursova M."/>
            <person name="Weitz H."/>
            <person name="Taylor A."/>
            <person name="Grigoriev I.V."/>
            <person name="Nagy L.G."/>
            <person name="Martin F."/>
            <person name="Kauserud H."/>
        </authorList>
    </citation>
    <scope>NUCLEOTIDE SEQUENCE</scope>
    <source>
        <strain evidence="2">CBHHK182m</strain>
    </source>
</reference>
<gene>
    <name evidence="2" type="ORF">B0H16DRAFT_1470408</name>
</gene>
<feature type="region of interest" description="Disordered" evidence="1">
    <location>
        <begin position="145"/>
        <end position="172"/>
    </location>
</feature>
<evidence type="ECO:0000313" key="2">
    <source>
        <dbReference type="EMBL" id="KAJ7728648.1"/>
    </source>
</evidence>
<dbReference type="Proteomes" id="UP001215598">
    <property type="component" value="Unassembled WGS sequence"/>
</dbReference>
<protein>
    <submittedName>
        <fullName evidence="2">Uncharacterized protein</fullName>
    </submittedName>
</protein>
<comment type="caution">
    <text evidence="2">The sequence shown here is derived from an EMBL/GenBank/DDBJ whole genome shotgun (WGS) entry which is preliminary data.</text>
</comment>
<organism evidence="2 3">
    <name type="scientific">Mycena metata</name>
    <dbReference type="NCBI Taxonomy" id="1033252"/>
    <lineage>
        <taxon>Eukaryota</taxon>
        <taxon>Fungi</taxon>
        <taxon>Dikarya</taxon>
        <taxon>Basidiomycota</taxon>
        <taxon>Agaricomycotina</taxon>
        <taxon>Agaricomycetes</taxon>
        <taxon>Agaricomycetidae</taxon>
        <taxon>Agaricales</taxon>
        <taxon>Marasmiineae</taxon>
        <taxon>Mycenaceae</taxon>
        <taxon>Mycena</taxon>
    </lineage>
</organism>